<dbReference type="Pfam" id="PF13692">
    <property type="entry name" value="Glyco_trans_1_4"/>
    <property type="match status" value="1"/>
</dbReference>
<reference evidence="2" key="1">
    <citation type="journal article" date="2014" name="Int. J. Syst. Evol. Microbiol.">
        <title>Complete genome sequence of Corynebacterium casei LMG S-19264T (=DSM 44701T), isolated from a smear-ripened cheese.</title>
        <authorList>
            <consortium name="US DOE Joint Genome Institute (JGI-PGF)"/>
            <person name="Walter F."/>
            <person name="Albersmeier A."/>
            <person name="Kalinowski J."/>
            <person name="Ruckert C."/>
        </authorList>
    </citation>
    <scope>NUCLEOTIDE SEQUENCE</scope>
    <source>
        <strain evidence="2">CGMCC 1.7086</strain>
    </source>
</reference>
<protein>
    <submittedName>
        <fullName evidence="2">Glycosyl transferase</fullName>
    </submittedName>
</protein>
<keyword evidence="1 2" id="KW-0808">Transferase</keyword>
<gene>
    <name evidence="2" type="ORF">GCM10010982_01710</name>
</gene>
<dbReference type="Gene3D" id="3.40.50.2000">
    <property type="entry name" value="Glycogen Phosphorylase B"/>
    <property type="match status" value="2"/>
</dbReference>
<evidence type="ECO:0000313" key="2">
    <source>
        <dbReference type="EMBL" id="GGO63809.1"/>
    </source>
</evidence>
<evidence type="ECO:0000313" key="3">
    <source>
        <dbReference type="Proteomes" id="UP000606935"/>
    </source>
</evidence>
<dbReference type="GO" id="GO:0009103">
    <property type="term" value="P:lipopolysaccharide biosynthetic process"/>
    <property type="evidence" value="ECO:0007669"/>
    <property type="project" value="TreeGrafter"/>
</dbReference>
<name>A0A917YQ74_9ALTE</name>
<organism evidence="2 3">
    <name type="scientific">Bowmanella pacifica</name>
    <dbReference type="NCBI Taxonomy" id="502051"/>
    <lineage>
        <taxon>Bacteria</taxon>
        <taxon>Pseudomonadati</taxon>
        <taxon>Pseudomonadota</taxon>
        <taxon>Gammaproteobacteria</taxon>
        <taxon>Alteromonadales</taxon>
        <taxon>Alteromonadaceae</taxon>
        <taxon>Bowmanella</taxon>
    </lineage>
</organism>
<dbReference type="EMBL" id="BMLS01000001">
    <property type="protein sequence ID" value="GGO63809.1"/>
    <property type="molecule type" value="Genomic_DNA"/>
</dbReference>
<reference evidence="2" key="2">
    <citation type="submission" date="2020-09" db="EMBL/GenBank/DDBJ databases">
        <authorList>
            <person name="Sun Q."/>
            <person name="Zhou Y."/>
        </authorList>
    </citation>
    <scope>NUCLEOTIDE SEQUENCE</scope>
    <source>
        <strain evidence="2">CGMCC 1.7086</strain>
    </source>
</reference>
<dbReference type="InterPro" id="IPR017521">
    <property type="entry name" value="Sugar_tfrase_PEP-CTERM_Stp1"/>
</dbReference>
<dbReference type="NCBIfam" id="TIGR03087">
    <property type="entry name" value="stp1"/>
    <property type="match status" value="1"/>
</dbReference>
<evidence type="ECO:0000256" key="1">
    <source>
        <dbReference type="ARBA" id="ARBA00022679"/>
    </source>
</evidence>
<dbReference type="PANTHER" id="PTHR46401">
    <property type="entry name" value="GLYCOSYLTRANSFERASE WBBK-RELATED"/>
    <property type="match status" value="1"/>
</dbReference>
<dbReference type="GO" id="GO:0016757">
    <property type="term" value="F:glycosyltransferase activity"/>
    <property type="evidence" value="ECO:0007669"/>
    <property type="project" value="TreeGrafter"/>
</dbReference>
<dbReference type="SUPFAM" id="SSF53756">
    <property type="entry name" value="UDP-Glycosyltransferase/glycogen phosphorylase"/>
    <property type="match status" value="1"/>
</dbReference>
<dbReference type="PANTHER" id="PTHR46401:SF2">
    <property type="entry name" value="GLYCOSYLTRANSFERASE WBBK-RELATED"/>
    <property type="match status" value="1"/>
</dbReference>
<dbReference type="CDD" id="cd03801">
    <property type="entry name" value="GT4_PimA-like"/>
    <property type="match status" value="1"/>
</dbReference>
<proteinExistence type="predicted"/>
<dbReference type="Proteomes" id="UP000606935">
    <property type="component" value="Unassembled WGS sequence"/>
</dbReference>
<sequence length="404" mass="45686">MKHMNKEPLLFLCHRIPFPPNKGDKIRSFHILKELSHRYDIHLGTLVDDPNDWQYADVLKQYSCDQLVRPLRPLWGKLKGLLGMLLGKPISLTYFHDSQLQRWVDHKIKAEGIQKVFLYSSAMCRYVEKQPGLHRVADFVDVDSDKWRQYAEKATNPLMKAVYTYEANTLACYEQKITRDFDAVSFVSSEEAAFFAKPLAAELAAKVFAFPNGVDTAFFTPAAAGQSPFTQPYLVFTGAMDYWANVDAVVWFVKHVWPGIRKQHADLQFAIVGGNPTEKVWQLAEVDGVVVTGRVEDIRAYIAHATFAVAPLRIARGIQNKVLEAMAMGKSVVMTQMAAEGINLPPSQLPMVHDEADDFMRCCLQLIANPHTGSQIGQENLHWIGAHYQWQAVMDKLVGKLNHD</sequence>
<keyword evidence="3" id="KW-1185">Reference proteome</keyword>
<dbReference type="AlphaFoldDB" id="A0A917YQ74"/>
<comment type="caution">
    <text evidence="2">The sequence shown here is derived from an EMBL/GenBank/DDBJ whole genome shotgun (WGS) entry which is preliminary data.</text>
</comment>
<accession>A0A917YQ74</accession>